<keyword evidence="3" id="KW-0498">Mitosis</keyword>
<evidence type="ECO:0000256" key="3">
    <source>
        <dbReference type="ARBA" id="ARBA00022776"/>
    </source>
</evidence>
<dbReference type="InterPro" id="IPR014786">
    <property type="entry name" value="ANAPC2_C"/>
</dbReference>
<evidence type="ECO:0000313" key="9">
    <source>
        <dbReference type="Proteomes" id="UP000799439"/>
    </source>
</evidence>
<dbReference type="InterPro" id="IPR044554">
    <property type="entry name" value="ANAPC2"/>
</dbReference>
<dbReference type="GO" id="GO:0005680">
    <property type="term" value="C:anaphase-promoting complex"/>
    <property type="evidence" value="ECO:0007669"/>
    <property type="project" value="TreeGrafter"/>
</dbReference>
<evidence type="ECO:0000313" key="8">
    <source>
        <dbReference type="EMBL" id="KAF2156980.1"/>
    </source>
</evidence>
<dbReference type="InterPro" id="IPR036317">
    <property type="entry name" value="Cullin_homology_sf"/>
</dbReference>
<evidence type="ECO:0000256" key="2">
    <source>
        <dbReference type="ARBA" id="ARBA00022618"/>
    </source>
</evidence>
<dbReference type="Gene3D" id="1.10.10.10">
    <property type="entry name" value="Winged helix-like DNA-binding domain superfamily/Winged helix DNA-binding domain"/>
    <property type="match status" value="1"/>
</dbReference>
<dbReference type="SUPFAM" id="SSF75632">
    <property type="entry name" value="Cullin homology domain"/>
    <property type="match status" value="1"/>
</dbReference>
<evidence type="ECO:0000256" key="5">
    <source>
        <dbReference type="ARBA" id="ARBA00023306"/>
    </source>
</evidence>
<dbReference type="SUPFAM" id="SSF46785">
    <property type="entry name" value="Winged helix' DNA-binding domain"/>
    <property type="match status" value="1"/>
</dbReference>
<dbReference type="GO" id="GO:0070979">
    <property type="term" value="P:protein K11-linked ubiquitination"/>
    <property type="evidence" value="ECO:0007669"/>
    <property type="project" value="TreeGrafter"/>
</dbReference>
<dbReference type="InterPro" id="IPR059120">
    <property type="entry name" value="Cullin-like_AB"/>
</dbReference>
<dbReference type="InterPro" id="IPR036390">
    <property type="entry name" value="WH_DNA-bd_sf"/>
</dbReference>
<dbReference type="PANTHER" id="PTHR45957">
    <property type="entry name" value="ANAPHASE-PROMOTING COMPLEX SUBUNIT 2"/>
    <property type="match status" value="1"/>
</dbReference>
<dbReference type="Proteomes" id="UP000799439">
    <property type="component" value="Unassembled WGS sequence"/>
</dbReference>
<protein>
    <recommendedName>
        <fullName evidence="1">Anaphase-promoting complex subunit 2</fullName>
    </recommendedName>
</protein>
<dbReference type="GO" id="GO:0006511">
    <property type="term" value="P:ubiquitin-dependent protein catabolic process"/>
    <property type="evidence" value="ECO:0007669"/>
    <property type="project" value="InterPro"/>
</dbReference>
<evidence type="ECO:0000259" key="7">
    <source>
        <dbReference type="PROSITE" id="PS50069"/>
    </source>
</evidence>
<dbReference type="Gene3D" id="1.20.1310.10">
    <property type="entry name" value="Cullin Repeats"/>
    <property type="match status" value="1"/>
</dbReference>
<keyword evidence="4" id="KW-0833">Ubl conjugation pathway</keyword>
<feature type="domain" description="Cullin family profile" evidence="7">
    <location>
        <begin position="514"/>
        <end position="794"/>
    </location>
</feature>
<dbReference type="EMBL" id="ML996081">
    <property type="protein sequence ID" value="KAF2156980.1"/>
    <property type="molecule type" value="Genomic_DNA"/>
</dbReference>
<dbReference type="Gene3D" id="3.30.230.130">
    <property type="entry name" value="Cullin, Chain C, Domain 2"/>
    <property type="match status" value="1"/>
</dbReference>
<keyword evidence="5" id="KW-0131">Cell cycle</keyword>
<dbReference type="Pfam" id="PF25773">
    <property type="entry name" value="TPR_ANAPC2"/>
    <property type="match status" value="1"/>
</dbReference>
<proteinExistence type="inferred from homology"/>
<keyword evidence="2" id="KW-0132">Cell division</keyword>
<dbReference type="Pfam" id="PF08672">
    <property type="entry name" value="ANAPC2"/>
    <property type="match status" value="1"/>
</dbReference>
<name>A0A9P4JAB0_9PEZI</name>
<dbReference type="AlphaFoldDB" id="A0A9P4JAB0"/>
<dbReference type="SMART" id="SM00182">
    <property type="entry name" value="CULLIN"/>
    <property type="match status" value="1"/>
</dbReference>
<gene>
    <name evidence="8" type="ORF">K461DRAFT_289339</name>
</gene>
<dbReference type="PROSITE" id="PS50069">
    <property type="entry name" value="CULLIN_2"/>
    <property type="match status" value="1"/>
</dbReference>
<evidence type="ECO:0000256" key="6">
    <source>
        <dbReference type="PROSITE-ProRule" id="PRU00330"/>
    </source>
</evidence>
<sequence length="912" mass="103325">MPVKVRGAPSDGPFRHLERQRERQRAFRALFPPRQHAQATPQASPQLGAPLSPFGQKSNGIDALSENFSKHENAWSVATRWLSISSQVDIPSAQIDAALDVLLGLNAHDGRLFQLSEWFVEEIRYYFRTSIESQLRTLWKEFEDHDRILELLNRTVGLLQTEQAAILRPLRSWLTVDVRRRGTRSANTKHLKAVEHLQKVAIQSFHVTVRRMIPRNKYVRAMAYASSELLHSMMDVQPPGVSQAVSLELLGSLSEIGLGGELGGSAFAHAVQEVIESYVDGFEMKVDWIHGQSRAPDLRDWVDKCLQPAVLECLRALSGDPHLELQASDCDKWQRHALNSLGRSRLENLLAYVQLWPRSVGAVLDLKDYIALADAKQHLAQTFIYQMEERIGHAGITTAELLGIYVAVIRVFKTLDNRSVLLEKVAQPLRHFLRDRQDTVKVIAASFLAEIDKIDHKDPISGTDADECCYEITREVVRSEHSAAQTTSSLDWDDMAWLPDPIDAGPDYRSTKSNDIISYMLALFDKETFIKEIQNILGERLLRTEDASLENEVRLVEMLKSRLGAEKLQSAEVMVRDMSDSARIMRLVQSAKSKVPRATEFYDAIPEDGISFNDLLEKMNISAPLNQVKARFIAVIKEAAVVGPEGRGHLLYRNPDFQRDPRDLDLDRFEAKILSSFFWPELRDDDFKVPAAIENAQKEYENGFKRIKNLRRLRWLSALGRATVELELKDRTVKVDAVKTWVATVIHAFQDDNTGAEDMDIDSEDIVTRKSVSELEEQLNMDEVLVRNAISFWVGQRVLYEVETDVYEVMETLPKEGEKKSVMAVPTQKEEAVSALKTQNAVLKDNKPMYEMFIVGMLTNGGAMDAARVAMMLKMVVPGGFNFGEEEVTWLLQGMESEGKVERRGDTWAIKK</sequence>
<dbReference type="GO" id="GO:0051301">
    <property type="term" value="P:cell division"/>
    <property type="evidence" value="ECO:0007669"/>
    <property type="project" value="UniProtKB-KW"/>
</dbReference>
<dbReference type="Pfam" id="PF26557">
    <property type="entry name" value="Cullin_AB"/>
    <property type="match status" value="1"/>
</dbReference>
<dbReference type="InterPro" id="IPR016158">
    <property type="entry name" value="Cullin_homology"/>
</dbReference>
<dbReference type="InterPro" id="IPR036388">
    <property type="entry name" value="WH-like_DNA-bd_sf"/>
</dbReference>
<organism evidence="8 9">
    <name type="scientific">Myriangium duriaei CBS 260.36</name>
    <dbReference type="NCBI Taxonomy" id="1168546"/>
    <lineage>
        <taxon>Eukaryota</taxon>
        <taxon>Fungi</taxon>
        <taxon>Dikarya</taxon>
        <taxon>Ascomycota</taxon>
        <taxon>Pezizomycotina</taxon>
        <taxon>Dothideomycetes</taxon>
        <taxon>Dothideomycetidae</taxon>
        <taxon>Myriangiales</taxon>
        <taxon>Myriangiaceae</taxon>
        <taxon>Myriangium</taxon>
    </lineage>
</organism>
<dbReference type="SMART" id="SM01013">
    <property type="entry name" value="APC2"/>
    <property type="match status" value="1"/>
</dbReference>
<comment type="similarity">
    <text evidence="6">Belongs to the cullin family.</text>
</comment>
<dbReference type="GO" id="GO:0031625">
    <property type="term" value="F:ubiquitin protein ligase binding"/>
    <property type="evidence" value="ECO:0007669"/>
    <property type="project" value="InterPro"/>
</dbReference>
<evidence type="ECO:0000256" key="1">
    <source>
        <dbReference type="ARBA" id="ARBA00016068"/>
    </source>
</evidence>
<comment type="caution">
    <text evidence="8">The sequence shown here is derived from an EMBL/GenBank/DDBJ whole genome shotgun (WGS) entry which is preliminary data.</text>
</comment>
<accession>A0A9P4JAB0</accession>
<keyword evidence="9" id="KW-1185">Reference proteome</keyword>
<dbReference type="InterPro" id="IPR057975">
    <property type="entry name" value="TPR_ANAPC2"/>
</dbReference>
<dbReference type="GO" id="GO:0007091">
    <property type="term" value="P:metaphase/anaphase transition of mitotic cell cycle"/>
    <property type="evidence" value="ECO:0007669"/>
    <property type="project" value="TreeGrafter"/>
</dbReference>
<evidence type="ECO:0000256" key="4">
    <source>
        <dbReference type="ARBA" id="ARBA00022786"/>
    </source>
</evidence>
<dbReference type="OrthoDB" id="5581181at2759"/>
<reference evidence="8" key="1">
    <citation type="journal article" date="2020" name="Stud. Mycol.">
        <title>101 Dothideomycetes genomes: a test case for predicting lifestyles and emergence of pathogens.</title>
        <authorList>
            <person name="Haridas S."/>
            <person name="Albert R."/>
            <person name="Binder M."/>
            <person name="Bloem J."/>
            <person name="Labutti K."/>
            <person name="Salamov A."/>
            <person name="Andreopoulos B."/>
            <person name="Baker S."/>
            <person name="Barry K."/>
            <person name="Bills G."/>
            <person name="Bluhm B."/>
            <person name="Cannon C."/>
            <person name="Castanera R."/>
            <person name="Culley D."/>
            <person name="Daum C."/>
            <person name="Ezra D."/>
            <person name="Gonzalez J."/>
            <person name="Henrissat B."/>
            <person name="Kuo A."/>
            <person name="Liang C."/>
            <person name="Lipzen A."/>
            <person name="Lutzoni F."/>
            <person name="Magnuson J."/>
            <person name="Mondo S."/>
            <person name="Nolan M."/>
            <person name="Ohm R."/>
            <person name="Pangilinan J."/>
            <person name="Park H.-J."/>
            <person name="Ramirez L."/>
            <person name="Alfaro M."/>
            <person name="Sun H."/>
            <person name="Tritt A."/>
            <person name="Yoshinaga Y."/>
            <person name="Zwiers L.-H."/>
            <person name="Turgeon B."/>
            <person name="Goodwin S."/>
            <person name="Spatafora J."/>
            <person name="Crous P."/>
            <person name="Grigoriev I."/>
        </authorList>
    </citation>
    <scope>NUCLEOTIDE SEQUENCE</scope>
    <source>
        <strain evidence="8">CBS 260.36</strain>
    </source>
</reference>
<dbReference type="PANTHER" id="PTHR45957:SF1">
    <property type="entry name" value="ANAPHASE-PROMOTING COMPLEX SUBUNIT 2"/>
    <property type="match status" value="1"/>
</dbReference>